<dbReference type="CDD" id="cd00287">
    <property type="entry name" value="ribokinase_pfkB_like"/>
    <property type="match status" value="1"/>
</dbReference>
<dbReference type="AlphaFoldDB" id="I9N4W5"/>
<dbReference type="InterPro" id="IPR011611">
    <property type="entry name" value="PfkB_dom"/>
</dbReference>
<evidence type="ECO:0000259" key="1">
    <source>
        <dbReference type="Pfam" id="PF00294"/>
    </source>
</evidence>
<sequence>MHVAGGIYRELCETPRWDGVWGSGLRAAMAVSRLSSGITLHCYDRQPPLDTVAFLERLGVAFHWRPRMQDIVFAYFHPLSDPFIEPRPGAIKQCQPIDVDGRSVLRFGMLEGTARVRGDRVVYDPQSPRSPEPFSVNGSTARELALVMNREELQAYSGNDDVGDGAYRLLASKGADVIVVKQGIQGALVFANGMSPSEVPIYRSAKIFKIGTGDVFSGVFAHYWASAWYSPQEAADKASRAVSVYCDKPTDPIDESTLLVAHPLANLRHEMIEVVGAGNTIGRRYTLQEAAFCIRKLGMEARIVEDPMMIGETGKAVLVIADGLSDETLLHLAKRTSGVILDEEGRPPLSFCAGAGVSNDFASAIYQVCLNAPKLN</sequence>
<organism evidence="2 3">
    <name type="scientific">Rhizobium leguminosarum bv. trifolii WSM597</name>
    <dbReference type="NCBI Taxonomy" id="754764"/>
    <lineage>
        <taxon>Bacteria</taxon>
        <taxon>Pseudomonadati</taxon>
        <taxon>Pseudomonadota</taxon>
        <taxon>Alphaproteobacteria</taxon>
        <taxon>Hyphomicrobiales</taxon>
        <taxon>Rhizobiaceae</taxon>
        <taxon>Rhizobium/Agrobacterium group</taxon>
        <taxon>Rhizobium</taxon>
    </lineage>
</organism>
<dbReference type="SUPFAM" id="SSF53613">
    <property type="entry name" value="Ribokinase-like"/>
    <property type="match status" value="1"/>
</dbReference>
<dbReference type="EMBL" id="JH719382">
    <property type="protein sequence ID" value="EJB01737.1"/>
    <property type="molecule type" value="Genomic_DNA"/>
</dbReference>
<evidence type="ECO:0000313" key="2">
    <source>
        <dbReference type="EMBL" id="EJB01737.1"/>
    </source>
</evidence>
<keyword evidence="2" id="KW-0808">Transferase</keyword>
<protein>
    <submittedName>
        <fullName evidence="2">Sugar kinase, ribokinase</fullName>
    </submittedName>
</protein>
<evidence type="ECO:0000313" key="3">
    <source>
        <dbReference type="Proteomes" id="UP000005092"/>
    </source>
</evidence>
<reference evidence="2 3" key="1">
    <citation type="submission" date="2012-02" db="EMBL/GenBank/DDBJ databases">
        <title>Improved High-Quality Draft Sequence of Rhizobium leguminosarum bv. trifolii WSM597.</title>
        <authorList>
            <consortium name="US DOE Joint Genome Institute"/>
            <person name="Lucas S."/>
            <person name="Han J."/>
            <person name="Lapidus A."/>
            <person name="Cheng J.-F."/>
            <person name="Goodwin L."/>
            <person name="Pitluck S."/>
            <person name="Peters L."/>
            <person name="Ovchinnikova G."/>
            <person name="Held B."/>
            <person name="Detter J.C."/>
            <person name="Han C."/>
            <person name="Tapia R."/>
            <person name="Land M."/>
            <person name="Hauser L."/>
            <person name="Kyrpides N."/>
            <person name="Ivanova N."/>
            <person name="Pagani I."/>
            <person name="Brau L."/>
            <person name="Yates R."/>
            <person name="O'Hara G."/>
            <person name="Rui T."/>
            <person name="Howieson J."/>
            <person name="Reeve W."/>
            <person name="Woyke T."/>
        </authorList>
    </citation>
    <scope>NUCLEOTIDE SEQUENCE [LARGE SCALE GENOMIC DNA]</scope>
    <source>
        <strain evidence="2 3">WSM597</strain>
    </source>
</reference>
<dbReference type="Pfam" id="PF00294">
    <property type="entry name" value="PfkB"/>
    <property type="match status" value="1"/>
</dbReference>
<dbReference type="HOGENOM" id="CLU_057110_0_0_5"/>
<gene>
    <name evidence="2" type="ORF">Rleg9DRAFT_0477</name>
</gene>
<dbReference type="InterPro" id="IPR029056">
    <property type="entry name" value="Ribokinase-like"/>
</dbReference>
<accession>I9N4W5</accession>
<name>I9N4W5_RHILT</name>
<dbReference type="GO" id="GO:0016301">
    <property type="term" value="F:kinase activity"/>
    <property type="evidence" value="ECO:0007669"/>
    <property type="project" value="UniProtKB-KW"/>
</dbReference>
<feature type="domain" description="Carbohydrate kinase PfkB" evidence="1">
    <location>
        <begin position="146"/>
        <end position="244"/>
    </location>
</feature>
<proteinExistence type="predicted"/>
<dbReference type="Gene3D" id="3.40.1190.20">
    <property type="match status" value="1"/>
</dbReference>
<keyword evidence="2" id="KW-0418">Kinase</keyword>
<dbReference type="Proteomes" id="UP000005092">
    <property type="component" value="Unassembled WGS sequence"/>
</dbReference>